<gene>
    <name evidence="10" type="ORF">C0029_06645</name>
</gene>
<keyword evidence="3" id="KW-1003">Cell membrane</keyword>
<sequence length="286" mass="32173">MATFADLMSLMVCFFVLLLSFSQMDIVKYKKLSESMRLAFGVQRDVPAMEIPKGTSVVRREFSPGTPRPTPLPEFKQQTTDQVSRNLQLGNPDSEELSEYDVENMRPQEIDELKSILAELGEEEVLRKVLKQGIDEGKVEFDSTHNQVTIRIREHGSFASGLAVLNEDFLPLIAELRWALREVHGTISVEGHTDDVPFRGEGYDSNWELSIDRAMSVARELMRDGLLDEDRFMVVGHADTHPLKPNDSVANRAANRRVEIVIRDKKLPPIAETPGGTLELISNSVP</sequence>
<keyword evidence="5" id="KW-1133">Transmembrane helix</keyword>
<dbReference type="GO" id="GO:0005886">
    <property type="term" value="C:plasma membrane"/>
    <property type="evidence" value="ECO:0007669"/>
    <property type="project" value="UniProtKB-SubCell"/>
</dbReference>
<evidence type="ECO:0000313" key="11">
    <source>
        <dbReference type="Proteomes" id="UP000235162"/>
    </source>
</evidence>
<comment type="subcellular location">
    <subcellularLocation>
        <location evidence="1">Cell membrane</location>
        <topology evidence="1">Single-pass membrane protein</topology>
    </subcellularLocation>
</comment>
<keyword evidence="4" id="KW-0812">Transmembrane</keyword>
<dbReference type="InterPro" id="IPR025713">
    <property type="entry name" value="MotB-like_N_dom"/>
</dbReference>
<dbReference type="AlphaFoldDB" id="A0AAP8MEM7"/>
<evidence type="ECO:0000256" key="7">
    <source>
        <dbReference type="PROSITE-ProRule" id="PRU00473"/>
    </source>
</evidence>
<comment type="similarity">
    <text evidence="2">Belongs to the MotB family.</text>
</comment>
<dbReference type="NCBIfam" id="NF006508">
    <property type="entry name" value="PRK08944.1"/>
    <property type="match status" value="1"/>
</dbReference>
<dbReference type="Proteomes" id="UP000235162">
    <property type="component" value="Unassembled WGS sequence"/>
</dbReference>
<accession>A0AAP8MEM7</accession>
<evidence type="ECO:0000313" key="10">
    <source>
        <dbReference type="EMBL" id="PLW86122.1"/>
    </source>
</evidence>
<evidence type="ECO:0000256" key="1">
    <source>
        <dbReference type="ARBA" id="ARBA00004162"/>
    </source>
</evidence>
<dbReference type="RefSeq" id="WP_084198764.1">
    <property type="nucleotide sequence ID" value="NZ_CP019450.1"/>
</dbReference>
<evidence type="ECO:0000256" key="8">
    <source>
        <dbReference type="SAM" id="MobiDB-lite"/>
    </source>
</evidence>
<dbReference type="InterPro" id="IPR006665">
    <property type="entry name" value="OmpA-like"/>
</dbReference>
<name>A0AAP8MEM7_9GAMM</name>
<evidence type="ECO:0000256" key="2">
    <source>
        <dbReference type="ARBA" id="ARBA00008914"/>
    </source>
</evidence>
<keyword evidence="11" id="KW-1185">Reference proteome</keyword>
<organism evidence="10 11">
    <name type="scientific">Halioglobus japonicus</name>
    <dbReference type="NCBI Taxonomy" id="930805"/>
    <lineage>
        <taxon>Bacteria</taxon>
        <taxon>Pseudomonadati</taxon>
        <taxon>Pseudomonadota</taxon>
        <taxon>Gammaproteobacteria</taxon>
        <taxon>Cellvibrionales</taxon>
        <taxon>Halieaceae</taxon>
        <taxon>Halioglobus</taxon>
    </lineage>
</organism>
<dbReference type="KEGG" id="hja:BST95_07610"/>
<feature type="region of interest" description="Disordered" evidence="8">
    <location>
        <begin position="59"/>
        <end position="81"/>
    </location>
</feature>
<dbReference type="EMBL" id="PKUR01000002">
    <property type="protein sequence ID" value="PLW86122.1"/>
    <property type="molecule type" value="Genomic_DNA"/>
</dbReference>
<feature type="domain" description="OmpA-like" evidence="9">
    <location>
        <begin position="145"/>
        <end position="266"/>
    </location>
</feature>
<dbReference type="PANTHER" id="PTHR30329:SF21">
    <property type="entry name" value="LIPOPROTEIN YIAD-RELATED"/>
    <property type="match status" value="1"/>
</dbReference>
<evidence type="ECO:0000256" key="5">
    <source>
        <dbReference type="ARBA" id="ARBA00022989"/>
    </source>
</evidence>
<protein>
    <submittedName>
        <fullName evidence="10">Type VI secretion system protein TssL</fullName>
    </submittedName>
</protein>
<evidence type="ECO:0000256" key="3">
    <source>
        <dbReference type="ARBA" id="ARBA00022475"/>
    </source>
</evidence>
<evidence type="ECO:0000256" key="4">
    <source>
        <dbReference type="ARBA" id="ARBA00022692"/>
    </source>
</evidence>
<evidence type="ECO:0000256" key="6">
    <source>
        <dbReference type="ARBA" id="ARBA00023136"/>
    </source>
</evidence>
<proteinExistence type="inferred from homology"/>
<dbReference type="PROSITE" id="PS51123">
    <property type="entry name" value="OMPA_2"/>
    <property type="match status" value="1"/>
</dbReference>
<dbReference type="SUPFAM" id="SSF103088">
    <property type="entry name" value="OmpA-like"/>
    <property type="match status" value="1"/>
</dbReference>
<dbReference type="Pfam" id="PF00691">
    <property type="entry name" value="OmpA"/>
    <property type="match status" value="1"/>
</dbReference>
<dbReference type="InterPro" id="IPR036737">
    <property type="entry name" value="OmpA-like_sf"/>
</dbReference>
<dbReference type="InterPro" id="IPR050330">
    <property type="entry name" value="Bact_OuterMem_StrucFunc"/>
</dbReference>
<dbReference type="Pfam" id="PF13677">
    <property type="entry name" value="MotB_plug"/>
    <property type="match status" value="1"/>
</dbReference>
<dbReference type="Gene3D" id="3.30.1330.60">
    <property type="entry name" value="OmpA-like domain"/>
    <property type="match status" value="1"/>
</dbReference>
<keyword evidence="6 7" id="KW-0472">Membrane</keyword>
<dbReference type="CDD" id="cd07185">
    <property type="entry name" value="OmpA_C-like"/>
    <property type="match status" value="1"/>
</dbReference>
<dbReference type="PANTHER" id="PTHR30329">
    <property type="entry name" value="STATOR ELEMENT OF FLAGELLAR MOTOR COMPLEX"/>
    <property type="match status" value="1"/>
</dbReference>
<reference evidence="10 11" key="1">
    <citation type="submission" date="2018-01" db="EMBL/GenBank/DDBJ databases">
        <title>The draft genome sequence of Halioglobus japonicus S1-36.</title>
        <authorList>
            <person name="Du Z.-J."/>
            <person name="Shi M.-J."/>
        </authorList>
    </citation>
    <scope>NUCLEOTIDE SEQUENCE [LARGE SCALE GENOMIC DNA]</scope>
    <source>
        <strain evidence="10 11">S1-36</strain>
    </source>
</reference>
<comment type="caution">
    <text evidence="10">The sequence shown here is derived from an EMBL/GenBank/DDBJ whole genome shotgun (WGS) entry which is preliminary data.</text>
</comment>
<evidence type="ECO:0000259" key="9">
    <source>
        <dbReference type="PROSITE" id="PS51123"/>
    </source>
</evidence>